<dbReference type="AlphaFoldDB" id="A0A2H3BPY3"/>
<feature type="region of interest" description="Disordered" evidence="1">
    <location>
        <begin position="153"/>
        <end position="211"/>
    </location>
</feature>
<evidence type="ECO:0000313" key="3">
    <source>
        <dbReference type="Proteomes" id="UP000218334"/>
    </source>
</evidence>
<organism evidence="2 3">
    <name type="scientific">Armillaria solidipes</name>
    <dbReference type="NCBI Taxonomy" id="1076256"/>
    <lineage>
        <taxon>Eukaryota</taxon>
        <taxon>Fungi</taxon>
        <taxon>Dikarya</taxon>
        <taxon>Basidiomycota</taxon>
        <taxon>Agaricomycotina</taxon>
        <taxon>Agaricomycetes</taxon>
        <taxon>Agaricomycetidae</taxon>
        <taxon>Agaricales</taxon>
        <taxon>Marasmiineae</taxon>
        <taxon>Physalacriaceae</taxon>
        <taxon>Armillaria</taxon>
    </lineage>
</organism>
<evidence type="ECO:0000313" key="2">
    <source>
        <dbReference type="EMBL" id="PBK66627.1"/>
    </source>
</evidence>
<sequence>MYTRMLMQVDNGGMMEVNIIMRKAPIVWQPILNMSTISNTKQLLAREIEHSKALVVASRNESYRTSNELADEEENEAYAMTTDSDASSNDILKSAYAALKKRQCPPPKQYFFPYLERIKKKAVRLASLQIPESASPEDVYQVAYQAMVTESLVSEEQKDSDEDAEIPGFQQASRNSYVLPDERATESKTTTNTQETEEHFEPEYYQEEKNSGREIRLRNFCPGHERMGWQHD</sequence>
<reference evidence="3" key="1">
    <citation type="journal article" date="2017" name="Nat. Ecol. Evol.">
        <title>Genome expansion and lineage-specific genetic innovations in the forest pathogenic fungi Armillaria.</title>
        <authorList>
            <person name="Sipos G."/>
            <person name="Prasanna A.N."/>
            <person name="Walter M.C."/>
            <person name="O'Connor E."/>
            <person name="Balint B."/>
            <person name="Krizsan K."/>
            <person name="Kiss B."/>
            <person name="Hess J."/>
            <person name="Varga T."/>
            <person name="Slot J."/>
            <person name="Riley R."/>
            <person name="Boka B."/>
            <person name="Rigling D."/>
            <person name="Barry K."/>
            <person name="Lee J."/>
            <person name="Mihaltcheva S."/>
            <person name="LaButti K."/>
            <person name="Lipzen A."/>
            <person name="Waldron R."/>
            <person name="Moloney N.M."/>
            <person name="Sperisen C."/>
            <person name="Kredics L."/>
            <person name="Vagvoelgyi C."/>
            <person name="Patrignani A."/>
            <person name="Fitzpatrick D."/>
            <person name="Nagy I."/>
            <person name="Doyle S."/>
            <person name="Anderson J.B."/>
            <person name="Grigoriev I.V."/>
            <person name="Gueldener U."/>
            <person name="Muensterkoetter M."/>
            <person name="Nagy L.G."/>
        </authorList>
    </citation>
    <scope>NUCLEOTIDE SEQUENCE [LARGE SCALE GENOMIC DNA]</scope>
    <source>
        <strain evidence="3">28-4</strain>
    </source>
</reference>
<keyword evidence="3" id="KW-1185">Reference proteome</keyword>
<name>A0A2H3BPY3_9AGAR</name>
<accession>A0A2H3BPY3</accession>
<gene>
    <name evidence="2" type="ORF">ARMSODRAFT_977519</name>
</gene>
<dbReference type="STRING" id="1076256.A0A2H3BPY3"/>
<proteinExistence type="predicted"/>
<feature type="compositionally biased region" description="Basic and acidic residues" evidence="1">
    <location>
        <begin position="196"/>
        <end position="211"/>
    </location>
</feature>
<evidence type="ECO:0000256" key="1">
    <source>
        <dbReference type="SAM" id="MobiDB-lite"/>
    </source>
</evidence>
<dbReference type="EMBL" id="KZ293440">
    <property type="protein sequence ID" value="PBK66627.1"/>
    <property type="molecule type" value="Genomic_DNA"/>
</dbReference>
<dbReference type="Proteomes" id="UP000218334">
    <property type="component" value="Unassembled WGS sequence"/>
</dbReference>
<protein>
    <submittedName>
        <fullName evidence="2">Uncharacterized protein</fullName>
    </submittedName>
</protein>